<gene>
    <name evidence="1" type="ORF">HPB50_005652</name>
</gene>
<evidence type="ECO:0000313" key="2">
    <source>
        <dbReference type="Proteomes" id="UP000821845"/>
    </source>
</evidence>
<keyword evidence="2" id="KW-1185">Reference proteome</keyword>
<dbReference type="Proteomes" id="UP000821845">
    <property type="component" value="Chromosome 8"/>
</dbReference>
<reference evidence="1" key="1">
    <citation type="submission" date="2020-05" db="EMBL/GenBank/DDBJ databases">
        <title>Large-scale comparative analyses of tick genomes elucidate their genetic diversity and vector capacities.</title>
        <authorList>
            <person name="Jia N."/>
            <person name="Wang J."/>
            <person name="Shi W."/>
            <person name="Du L."/>
            <person name="Sun Y."/>
            <person name="Zhan W."/>
            <person name="Jiang J."/>
            <person name="Wang Q."/>
            <person name="Zhang B."/>
            <person name="Ji P."/>
            <person name="Sakyi L.B."/>
            <person name="Cui X."/>
            <person name="Yuan T."/>
            <person name="Jiang B."/>
            <person name="Yang W."/>
            <person name="Lam T.T.-Y."/>
            <person name="Chang Q."/>
            <person name="Ding S."/>
            <person name="Wang X."/>
            <person name="Zhu J."/>
            <person name="Ruan X."/>
            <person name="Zhao L."/>
            <person name="Wei J."/>
            <person name="Que T."/>
            <person name="Du C."/>
            <person name="Cheng J."/>
            <person name="Dai P."/>
            <person name="Han X."/>
            <person name="Huang E."/>
            <person name="Gao Y."/>
            <person name="Liu J."/>
            <person name="Shao H."/>
            <person name="Ye R."/>
            <person name="Li L."/>
            <person name="Wei W."/>
            <person name="Wang X."/>
            <person name="Wang C."/>
            <person name="Yang T."/>
            <person name="Huo Q."/>
            <person name="Li W."/>
            <person name="Guo W."/>
            <person name="Chen H."/>
            <person name="Zhou L."/>
            <person name="Ni X."/>
            <person name="Tian J."/>
            <person name="Zhou Y."/>
            <person name="Sheng Y."/>
            <person name="Liu T."/>
            <person name="Pan Y."/>
            <person name="Xia L."/>
            <person name="Li J."/>
            <person name="Zhao F."/>
            <person name="Cao W."/>
        </authorList>
    </citation>
    <scope>NUCLEOTIDE SEQUENCE</scope>
    <source>
        <strain evidence="1">Hyas-2018</strain>
    </source>
</reference>
<comment type="caution">
    <text evidence="1">The sequence shown here is derived from an EMBL/GenBank/DDBJ whole genome shotgun (WGS) entry which is preliminary data.</text>
</comment>
<accession>A0ACB7RLA5</accession>
<evidence type="ECO:0000313" key="1">
    <source>
        <dbReference type="EMBL" id="KAH6923717.1"/>
    </source>
</evidence>
<name>A0ACB7RLA5_HYAAI</name>
<proteinExistence type="predicted"/>
<protein>
    <submittedName>
        <fullName evidence="1">Uncharacterized protein</fullName>
    </submittedName>
</protein>
<organism evidence="1 2">
    <name type="scientific">Hyalomma asiaticum</name>
    <name type="common">Tick</name>
    <dbReference type="NCBI Taxonomy" id="266040"/>
    <lineage>
        <taxon>Eukaryota</taxon>
        <taxon>Metazoa</taxon>
        <taxon>Ecdysozoa</taxon>
        <taxon>Arthropoda</taxon>
        <taxon>Chelicerata</taxon>
        <taxon>Arachnida</taxon>
        <taxon>Acari</taxon>
        <taxon>Parasitiformes</taxon>
        <taxon>Ixodida</taxon>
        <taxon>Ixodoidea</taxon>
        <taxon>Ixodidae</taxon>
        <taxon>Hyalomminae</taxon>
        <taxon>Hyalomma</taxon>
    </lineage>
</organism>
<sequence length="1109" mass="123201">MVFPKLKIPTHRKKLILKIAQVTMVALATTDFLLLCYYAAIRKKPVRPSLRRRLGRALRTTLKSTFQCKAFARLALLSVLALGALSCYAIVDWWEREFPKPPLGIIAGELLKGFERYSPHDRHVEQVLTEVMSAEVPKTEPCGSPACQWVETETAYDAQSEGRPEACEDFYEHVCWKFEGPSLYERASRDLMIRVADHLTSMMDSNSSDVSEDVSMLRQCIHGASEAAYFALDWYGEEYNVTVRLELGKSEVRQAVTAERAKSFCDWVGEAARCHLQERFEFRDDDVRLYQKLWNELYFAPLFLSYDANSSLWDLLDEDGDRARKMACVEIHEGLFQSDSAQAAVVLLNERLKDVHQVVSDLFHATVHVLSMRVPTWLSRHAEGENPRFQHQRKPGYLAELQSVSVELVGIFDDATADYGTSVYSSVVRYDYARNALIVPQGLVALMANITNAVDPLSSVFVFTKLIRPLLPQYSGPYSWKFVHDHHLAYVTGCLRSVYNASLDFDNNPGLLLAFAYESALLGPLYDVYHRGVHEGVSAQVYLSHHYTNWQLFFVLWAMSHCGTEQGAVMVNAAMPASASCGTSSGTGMPPGAVINHSSKSPAESSLLPAQVSPSKRISCLDVSLPDGQDDFSDMSDSSATITYMDATANSSDDSEKRSVIPPPKRCRGSKRLHLPLNSVPAEHVPKSNLTVIFKPRNPEHVVTRFNPLRLKAAFEAVAPDGVLQVRPNERLNLLAVDTRSVEASERLLKVTNIGEIALQAYEPRPNNCGVGVIKGVPVDLDQQDIFSALLQRAPVKSVRRLGTSENVRIVFATETAPEYIVLGYTRYRVFKYIECPRQCSKCQRFGHVAGACRLPVRCPRCGGNHDRSSCATEQLQCPNCKKQHESTSSRCRVLRKEKEIHNYKMNHNVGYISAKAAIYEKRKAASRGSNDGTTVSCKDACKTAPENPPRIEDTEEFPSLPTRNLPLSPCVTAAKESTQGSGVRVQESTTAAGSSERRGPSVSWRGQRERSTRQDSSITYSLLSALVDAARSFLAPMSSPIAKSTRGFEQCAADLRGAPVRHCLEKTFAKLGECNATFNVTSTSWTGDSGAPSAPNLIPENLCQRYGT</sequence>
<dbReference type="EMBL" id="CM023488">
    <property type="protein sequence ID" value="KAH6923717.1"/>
    <property type="molecule type" value="Genomic_DNA"/>
</dbReference>